<dbReference type="PANTHER" id="PTHR30572:SF18">
    <property type="entry name" value="ABC-TYPE MACROLIDE FAMILY EXPORT SYSTEM PERMEASE COMPONENT 2"/>
    <property type="match status" value="1"/>
</dbReference>
<feature type="transmembrane region" description="Helical" evidence="6">
    <location>
        <begin position="726"/>
        <end position="748"/>
    </location>
</feature>
<feature type="transmembrane region" description="Helical" evidence="6">
    <location>
        <begin position="250"/>
        <end position="272"/>
    </location>
</feature>
<feature type="domain" description="ABC3 transporter permease C-terminal" evidence="7">
    <location>
        <begin position="648"/>
        <end position="759"/>
    </location>
</feature>
<keyword evidence="4 6" id="KW-1133">Transmembrane helix</keyword>
<reference evidence="9 10" key="1">
    <citation type="submission" date="2018-11" db="EMBL/GenBank/DDBJ databases">
        <title>Chryseotalea sanarue gen. nov., sp., nov., a member of the family Cytophagaceae, isolated from a brackish lake in Hamamatsu Japan.</title>
        <authorList>
            <person name="Maejima Y."/>
            <person name="Iino T."/>
            <person name="Muraguchi Y."/>
            <person name="Fukuda K."/>
            <person name="Ohkuma M."/>
            <person name="Moriuchi R."/>
            <person name="Dohra H."/>
            <person name="Kimbara K."/>
            <person name="Shintani M."/>
        </authorList>
    </citation>
    <scope>NUCLEOTIDE SEQUENCE [LARGE SCALE GENOMIC DNA]</scope>
    <source>
        <strain evidence="9 10">Ys</strain>
    </source>
</reference>
<evidence type="ECO:0000259" key="8">
    <source>
        <dbReference type="Pfam" id="PF12704"/>
    </source>
</evidence>
<comment type="caution">
    <text evidence="9">The sequence shown here is derived from an EMBL/GenBank/DDBJ whole genome shotgun (WGS) entry which is preliminary data.</text>
</comment>
<protein>
    <recommendedName>
        <fullName evidence="11">ABC transporter permease</fullName>
    </recommendedName>
</protein>
<evidence type="ECO:0000256" key="6">
    <source>
        <dbReference type="SAM" id="Phobius"/>
    </source>
</evidence>
<gene>
    <name evidence="9" type="ORF">SanaruYs_30360</name>
</gene>
<dbReference type="Proteomes" id="UP000288227">
    <property type="component" value="Unassembled WGS sequence"/>
</dbReference>
<keyword evidence="2" id="KW-1003">Cell membrane</keyword>
<dbReference type="GO" id="GO:0005886">
    <property type="term" value="C:plasma membrane"/>
    <property type="evidence" value="ECO:0007669"/>
    <property type="project" value="UniProtKB-SubCell"/>
</dbReference>
<evidence type="ECO:0000313" key="9">
    <source>
        <dbReference type="EMBL" id="GCC52797.1"/>
    </source>
</evidence>
<keyword evidence="10" id="KW-1185">Reference proteome</keyword>
<dbReference type="Pfam" id="PF02687">
    <property type="entry name" value="FtsX"/>
    <property type="match status" value="2"/>
</dbReference>
<evidence type="ECO:0000256" key="3">
    <source>
        <dbReference type="ARBA" id="ARBA00022692"/>
    </source>
</evidence>
<dbReference type="Pfam" id="PF12704">
    <property type="entry name" value="MacB_PCD"/>
    <property type="match status" value="2"/>
</dbReference>
<evidence type="ECO:0000256" key="1">
    <source>
        <dbReference type="ARBA" id="ARBA00004651"/>
    </source>
</evidence>
<dbReference type="GO" id="GO:0022857">
    <property type="term" value="F:transmembrane transporter activity"/>
    <property type="evidence" value="ECO:0007669"/>
    <property type="project" value="TreeGrafter"/>
</dbReference>
<comment type="subcellular location">
    <subcellularLocation>
        <location evidence="1">Cell membrane</location>
        <topology evidence="1">Multi-pass membrane protein</topology>
    </subcellularLocation>
</comment>
<evidence type="ECO:0000256" key="4">
    <source>
        <dbReference type="ARBA" id="ARBA00022989"/>
    </source>
</evidence>
<sequence length="767" mass="86252">MLYIYVSNELSYDSFHQKSDRTYRVLWQNKSIPDNIRTYGSIVPPMGPELVNSFPEVEEMTRLYQFSGQVVVEIGNDKYSERNWFTSEDANFFNVFDFDFITGDKATALKQSFSVVLTESTAKKYFGDENALGKTFNLQEIGEVKVTGIIKDNPRNSHLQFDLLFSKILVNEEWQAYLSDWRSLGAYTYLVLKEGKSIIDVESKMEPFRKKHWGPDMESRAIAFQPITDIYLHSNHIQSGLEREHGELSYVYIFSSMAIFLLVIAAINYINLTTSKASSRAKEIGIRKVAGAVKTQLVFQFLTEAFVITFVSMLLSLVMMNVCLPLFNSITGKNFVLSLSTLGEFLPALLTITLIIGTIAGSYPSFYLSKLKPVATLKGETVFTKNRFSLRTALVVFQFTITIALIVSTLVIGNQINFIKTKDIGFNKDQLMIIDINSGIVRNQFQAMKNEFSKLAGVQHVAVSSRVPGEWKNIREIYSRNANDESAKNDSLQTYFMGFDEDMLQTYQLRLEAGRFFGGNEADSMNVLINASAAEALNLKNPIGAMLQINSPNGKWFTQVIGVLEDFNFQSLHQKIAPIIIGYRNNPIQSIDYFTLKVSGDTQPLIEGAAKVCEKFDPATPIEYHFLSEQLNSFYVSEKKAGKIFQMAGALSILVACLGLLGLANYHVERKTKELGIRKILGAGSFNLFFMVSLSFTRQVAIAFVLACPLAWYVMREWLSAFEYRISLNAGVFILAGAIVLLLALITVSYQSVRAAIFNPIDSLRAE</sequence>
<evidence type="ECO:0000259" key="7">
    <source>
        <dbReference type="Pfam" id="PF02687"/>
    </source>
</evidence>
<evidence type="ECO:0000313" key="10">
    <source>
        <dbReference type="Proteomes" id="UP000288227"/>
    </source>
</evidence>
<feature type="transmembrane region" description="Helical" evidence="6">
    <location>
        <begin position="644"/>
        <end position="668"/>
    </location>
</feature>
<dbReference type="InterPro" id="IPR025857">
    <property type="entry name" value="MacB_PCD"/>
</dbReference>
<feature type="transmembrane region" description="Helical" evidence="6">
    <location>
        <begin position="347"/>
        <end position="368"/>
    </location>
</feature>
<feature type="domain" description="MacB-like periplasmic core" evidence="8">
    <location>
        <begin position="4"/>
        <end position="206"/>
    </location>
</feature>
<accession>A0A401UD25</accession>
<dbReference type="PANTHER" id="PTHR30572">
    <property type="entry name" value="MEMBRANE COMPONENT OF TRANSPORTER-RELATED"/>
    <property type="match status" value="1"/>
</dbReference>
<feature type="transmembrane region" description="Helical" evidence="6">
    <location>
        <begin position="688"/>
        <end position="714"/>
    </location>
</feature>
<dbReference type="InterPro" id="IPR050250">
    <property type="entry name" value="Macrolide_Exporter_MacB"/>
</dbReference>
<evidence type="ECO:0008006" key="11">
    <source>
        <dbReference type="Google" id="ProtNLM"/>
    </source>
</evidence>
<evidence type="ECO:0000256" key="2">
    <source>
        <dbReference type="ARBA" id="ARBA00022475"/>
    </source>
</evidence>
<dbReference type="InterPro" id="IPR003838">
    <property type="entry name" value="ABC3_permease_C"/>
</dbReference>
<keyword evidence="3 6" id="KW-0812">Transmembrane</keyword>
<dbReference type="EMBL" id="BHXQ01000005">
    <property type="protein sequence ID" value="GCC52797.1"/>
    <property type="molecule type" value="Genomic_DNA"/>
</dbReference>
<dbReference type="AlphaFoldDB" id="A0A401UD25"/>
<feature type="domain" description="MacB-like periplasmic core" evidence="8">
    <location>
        <begin position="392"/>
        <end position="570"/>
    </location>
</feature>
<organism evidence="9 10">
    <name type="scientific">Chryseotalea sanaruensis</name>
    <dbReference type="NCBI Taxonomy" id="2482724"/>
    <lineage>
        <taxon>Bacteria</taxon>
        <taxon>Pseudomonadati</taxon>
        <taxon>Bacteroidota</taxon>
        <taxon>Cytophagia</taxon>
        <taxon>Cytophagales</taxon>
        <taxon>Chryseotaleaceae</taxon>
        <taxon>Chryseotalea</taxon>
    </lineage>
</organism>
<proteinExistence type="predicted"/>
<feature type="domain" description="ABC3 transporter permease C-terminal" evidence="7">
    <location>
        <begin position="256"/>
        <end position="373"/>
    </location>
</feature>
<feature type="transmembrane region" description="Helical" evidence="6">
    <location>
        <begin position="388"/>
        <end position="412"/>
    </location>
</feature>
<evidence type="ECO:0000256" key="5">
    <source>
        <dbReference type="ARBA" id="ARBA00023136"/>
    </source>
</evidence>
<keyword evidence="5 6" id="KW-0472">Membrane</keyword>
<name>A0A401UD25_9BACT</name>
<feature type="transmembrane region" description="Helical" evidence="6">
    <location>
        <begin position="305"/>
        <end position="327"/>
    </location>
</feature>